<comment type="caution">
    <text evidence="13">The sequence shown here is derived from an EMBL/GenBank/DDBJ whole genome shotgun (WGS) entry which is preliminary data.</text>
</comment>
<feature type="repeat" description="RCC1" evidence="9">
    <location>
        <begin position="405"/>
        <end position="451"/>
    </location>
</feature>
<dbReference type="GO" id="GO:0016787">
    <property type="term" value="F:hydrolase activity"/>
    <property type="evidence" value="ECO:0007669"/>
    <property type="project" value="UniProtKB-KW"/>
</dbReference>
<evidence type="ECO:0000256" key="4">
    <source>
        <dbReference type="ARBA" id="ARBA00022722"/>
    </source>
</evidence>
<dbReference type="PANTHER" id="PTHR37984:SF5">
    <property type="entry name" value="PROTEIN NYNRIN-LIKE"/>
    <property type="match status" value="1"/>
</dbReference>
<feature type="region of interest" description="Disordered" evidence="10">
    <location>
        <begin position="858"/>
        <end position="899"/>
    </location>
</feature>
<dbReference type="InterPro" id="IPR041588">
    <property type="entry name" value="Integrase_H2C2"/>
</dbReference>
<dbReference type="EMBL" id="JBBCAQ010000032">
    <property type="protein sequence ID" value="KAK7584106.1"/>
    <property type="molecule type" value="Genomic_DNA"/>
</dbReference>
<dbReference type="PROSITE" id="PS50878">
    <property type="entry name" value="RT_POL"/>
    <property type="match status" value="1"/>
</dbReference>
<dbReference type="Pfam" id="PF17917">
    <property type="entry name" value="RT_RNaseH"/>
    <property type="match status" value="1"/>
</dbReference>
<dbReference type="CDD" id="cd09274">
    <property type="entry name" value="RNase_HI_RT_Ty3"/>
    <property type="match status" value="1"/>
</dbReference>
<dbReference type="InterPro" id="IPR043502">
    <property type="entry name" value="DNA/RNA_pol_sf"/>
</dbReference>
<evidence type="ECO:0000256" key="7">
    <source>
        <dbReference type="ARBA" id="ARBA00022801"/>
    </source>
</evidence>
<dbReference type="InterPro" id="IPR000210">
    <property type="entry name" value="BTB/POZ_dom"/>
</dbReference>
<protein>
    <recommendedName>
        <fullName evidence="1">RNA-directed DNA polymerase</fullName>
        <ecNumber evidence="1">2.7.7.49</ecNumber>
    </recommendedName>
</protein>
<feature type="domain" description="BTB" evidence="11">
    <location>
        <begin position="268"/>
        <end position="334"/>
    </location>
</feature>
<dbReference type="PRINTS" id="PR00633">
    <property type="entry name" value="RCCNDNSATION"/>
</dbReference>
<evidence type="ECO:0000256" key="1">
    <source>
        <dbReference type="ARBA" id="ARBA00012493"/>
    </source>
</evidence>
<feature type="region of interest" description="Disordered" evidence="10">
    <location>
        <begin position="1118"/>
        <end position="1149"/>
    </location>
</feature>
<dbReference type="SUPFAM" id="SSF53098">
    <property type="entry name" value="Ribonuclease H-like"/>
    <property type="match status" value="1"/>
</dbReference>
<dbReference type="GO" id="GO:0004519">
    <property type="term" value="F:endonuclease activity"/>
    <property type="evidence" value="ECO:0007669"/>
    <property type="project" value="UniProtKB-KW"/>
</dbReference>
<evidence type="ECO:0000256" key="5">
    <source>
        <dbReference type="ARBA" id="ARBA00022737"/>
    </source>
</evidence>
<keyword evidence="7" id="KW-0378">Hydrolase</keyword>
<keyword evidence="3" id="KW-0548">Nucleotidyltransferase</keyword>
<dbReference type="SUPFAM" id="SSF50985">
    <property type="entry name" value="RCC1/BLIP-II"/>
    <property type="match status" value="2"/>
</dbReference>
<dbReference type="FunFam" id="3.30.70.270:FF:000020">
    <property type="entry name" value="Transposon Tf2-6 polyprotein-like Protein"/>
    <property type="match status" value="1"/>
</dbReference>
<dbReference type="SUPFAM" id="SSF54695">
    <property type="entry name" value="POZ domain"/>
    <property type="match status" value="1"/>
</dbReference>
<proteinExistence type="predicted"/>
<evidence type="ECO:0000313" key="14">
    <source>
        <dbReference type="Proteomes" id="UP001367676"/>
    </source>
</evidence>
<feature type="region of interest" description="Disordered" evidence="10">
    <location>
        <begin position="834"/>
        <end position="853"/>
    </location>
</feature>
<feature type="repeat" description="RCC1" evidence="9">
    <location>
        <begin position="506"/>
        <end position="558"/>
    </location>
</feature>
<dbReference type="GO" id="GO:0003964">
    <property type="term" value="F:RNA-directed DNA polymerase activity"/>
    <property type="evidence" value="ECO:0007669"/>
    <property type="project" value="UniProtKB-KW"/>
</dbReference>
<feature type="compositionally biased region" description="Low complexity" evidence="10">
    <location>
        <begin position="766"/>
        <end position="776"/>
    </location>
</feature>
<dbReference type="Pfam" id="PF17921">
    <property type="entry name" value="Integrase_H2C2"/>
    <property type="match status" value="1"/>
</dbReference>
<dbReference type="CDD" id="cd01647">
    <property type="entry name" value="RT_LTR"/>
    <property type="match status" value="1"/>
</dbReference>
<dbReference type="Proteomes" id="UP001367676">
    <property type="component" value="Unassembled WGS sequence"/>
</dbReference>
<dbReference type="InterPro" id="IPR011333">
    <property type="entry name" value="SKP1/BTB/POZ_sf"/>
</dbReference>
<feature type="repeat" description="RCC1" evidence="9">
    <location>
        <begin position="452"/>
        <end position="505"/>
    </location>
</feature>
<dbReference type="Gene3D" id="3.10.10.10">
    <property type="entry name" value="HIV Type 1 Reverse Transcriptase, subunit A, domain 1"/>
    <property type="match status" value="1"/>
</dbReference>
<reference evidence="13 14" key="1">
    <citation type="submission" date="2024-03" db="EMBL/GenBank/DDBJ databases">
        <title>Adaptation during the transition from Ophiocordyceps entomopathogen to insect associate is accompanied by gene loss and intensified selection.</title>
        <authorList>
            <person name="Ward C.M."/>
            <person name="Onetto C.A."/>
            <person name="Borneman A.R."/>
        </authorList>
    </citation>
    <scope>NUCLEOTIDE SEQUENCE [LARGE SCALE GENOMIC DNA]</scope>
    <source>
        <strain evidence="13">AWRI1</strain>
        <tissue evidence="13">Single Adult Female</tissue>
    </source>
</reference>
<keyword evidence="6" id="KW-0255">Endonuclease</keyword>
<dbReference type="Pfam" id="PF00078">
    <property type="entry name" value="RVT_1"/>
    <property type="match status" value="1"/>
</dbReference>
<sequence>MNFEDWPLLTTVSPELLSQVRVAHMHDTDVLLVTNDDEVLACGTNKSGMLGLGDIAPRLAPESVVALNQKRVKGFVFGGNRDGIFVIAHCFTGAVYMWGTNHGSDDVNPIPKPTLMDPITKKVLQVACGGKHCLLLNIDGEVFSWGGNTHGQLGINTEEKRVATPTKIKDQFDGKRVAKISCGLNFSVAVLDSGEVFTWGNNDEGQLGVGESKNSCSIPKKVSNLDDTIIKKIVCGLEHVLAVNDVCELYVWGGNARGQLGLGDKESSDLIIMAEGREIFVHRTILKLRSDYFRTLLQKHWVPETEKSITIDQSYNAIYAYLKYLYCGELKTEPMLAPDADVLLVTNDDEVLACGTNKSGMLGLGDIAPRLAPESVVALNQKRVKGFVFGGNRDGIFVIAHCFTGAVYMWGTNHGSDDVNLIPKPTLMDPITKKVLQVACGGKHCLLLNIDGEVFSWGGNTHGQLGINTEENRVATPTKIKRQLAGKRVAKISCGFYFSVAVLDSGEVFTWGNNDEGQLGVGESKNSCSIPKKVSNLDDTVFKKIVCGYNHVLAVNDVYELYVWGGNTSGQLGLGDNVSRVVPVKNEIVGRYPLLLFIGANVNCPPITPFWGKPISLRYFTMSSTDENTDMNETRSEPIPNVSPPLPTSARRGRGRGRISCRICNLGPPVQPHMCPNDPNLDTSRPLVQHSPVGPVAKRTRQSLRPVNLFESNPATNGESSNVGIAVETDSVAAASSTVASTVLPPMVIPERLLPFTAMPTVASTAASTTEQTVTTDGHRSSNLTNSIDSNPSDHVTTAQFTHVVAQFNASLTALAQQIGSINNNVLTLAQNRTQSRSLPQASNSSNQLPPREQQQRLFWRGDPPGDPPGSSDDDSSEPERRSPPRDPPPRANFPPNRRTARVAVRTVFEYFRGEENLSLSFKQVSIDVGSSIAENMTKLMMRKKKIEPFLGENDHRTVCEFLRIYDRNYTSLEDSDIRCEILRNNICDKTCSWVVEEYVVNMKYPQLAEYLLRLYWDEDTRNQVWMNFKQETYNTTGSESFSNYVTSRYYRLRDTKMVSEAKLIKEFQHKCPSSLALILTPNYFTSYKVLMDKLMSPEVRKHEELRKKLLRVGTAPKRNLYPSYKPSTATATSTPTTAGATADDKKPPYRFFNRRSVNELAADSTEGSLMDLSCQETMPTGAELAQQPDDDDDQYAEIPLQAVAEIARPPPVQRPPRPAAMLPPSRDPVFPKWKDFEILGDFLAKSFFQGDAGNSNYNSAGNRPYCYNLCGDETKLDNLAARMAMLGRRFGRKFLVMFSGHELIRVDDKETLVDKLKGLMVELFERHNASLVVIAKPLPLPERQEWYWANFSVLNTVYYRALSVLPEVYRNKVLLFDTFKAVGRLLQEKPRKNNLYFVCTDGTPRLVMSVGNFQTVACSKSDDQHLTWSTPAIKNASKQLSEKIEQFTSAAQAARKPFKPNKNAITAKSAGATSVAEVSSSSQHEYNPVGELNSISVFLEHEREDFLGVASINALDAVASICWSSDEEDDDENAYSSSVSSMSSYAGSTDSDRLCITPQILHPRKIVAHVGTTRAEIFCDDGSANSFVSKDFVERVIRENPTLKIVSFPQKPVSYGLGEPGKFMRNVDRNTMFPVKLTSTSGATFEFDLIAEMPQTFGHDIMFGRNVYSHLKINFDYDTSTMIFGVPELADFRVPITIPFPTVNEVSGEPAEQDKIFDETRFGCCSVYTHDFTLTDEKAKNYQVKFYPIPQSEKEKFREIIERWLRSDIIRHSSSQYRSPILIVKKKDGGRRPCIDFRELNKMLEVRGETVPLISELKTRFYGAAVFSKLDFKEGFLQIPLSENSKQFTAFSFEGEIYEFNRTPFGTQQSSQSFIRALQVVFSGMQHFVAVYVDDLLIFSPDLDTHLEHLSLIFERIASANMTLNLVKCTFFKSEVPYLGFIISDEGVKTDPERVQGILNMAQPTEISGLRSFLGFVGFYRDHIPSFAIIAEPLYRLTRPSEKYIWTDLQERSFALLKQKVAEEILLTHPDFTQPFYIQTDASAYGIGGYVYQVRGGGVKTPAPSPTDAAAATPDSAPESTPVIIALCSRLLNKAEQNYGTYERELLALVYTLKKFYYMLIGHKINWLTDHKALLHVKAEANFKERINRWRLELQNFNIQNICYVPGAKNQIADILSRFHRRLMPDVSNLYQLPTINAVSIVRDDNGAMDVADVIKNFRLHQLADRDCRILYEETSRGNLARLKIEDNVLLYQNRDGRFRALVPFPLRHRFIEYYHQEAAHVGVVKTVNIIRRYFDWPGLSREVRDYVKACEDCALCKRRNYVPQGPQFNIIALEKNEYLAMDYFGPLPGARAGLSKILVVMDMFTKFVRLYPVKFATTEASINAVKKHLAEYGTPKKILRIMVRANPFSAYRPASNPVERVMATLGDMLRLYSRDSHRRWPMLIADIETRINHVEHTTTQVPPVALQLKKFPAAHDQTELVDLTEEKFRELYDTARQNIRKAIKLRNECFDRNVKRIVTLAPGHIVYVKSHHLSDKAKGEAKKLFPLFEGPYVVVEQQSKNSYLLRNLHTSLYKSSHLNNLKI</sequence>
<feature type="domain" description="Reverse transcriptase" evidence="12">
    <location>
        <begin position="1766"/>
        <end position="1944"/>
    </location>
</feature>
<feature type="compositionally biased region" description="Polar residues" evidence="10">
    <location>
        <begin position="834"/>
        <end position="849"/>
    </location>
</feature>
<keyword evidence="14" id="KW-1185">Reference proteome</keyword>
<evidence type="ECO:0000256" key="8">
    <source>
        <dbReference type="ARBA" id="ARBA00022918"/>
    </source>
</evidence>
<evidence type="ECO:0000313" key="13">
    <source>
        <dbReference type="EMBL" id="KAK7584106.1"/>
    </source>
</evidence>
<evidence type="ECO:0000256" key="9">
    <source>
        <dbReference type="PROSITE-ProRule" id="PRU00235"/>
    </source>
</evidence>
<evidence type="ECO:0000256" key="10">
    <source>
        <dbReference type="SAM" id="MobiDB-lite"/>
    </source>
</evidence>
<evidence type="ECO:0000256" key="3">
    <source>
        <dbReference type="ARBA" id="ARBA00022695"/>
    </source>
</evidence>
<evidence type="ECO:0000259" key="11">
    <source>
        <dbReference type="PROSITE" id="PS50097"/>
    </source>
</evidence>
<gene>
    <name evidence="13" type="ORF">V9T40_005069</name>
</gene>
<keyword evidence="8" id="KW-0695">RNA-directed DNA polymerase</keyword>
<dbReference type="Gene3D" id="3.30.420.10">
    <property type="entry name" value="Ribonuclease H-like superfamily/Ribonuclease H"/>
    <property type="match status" value="2"/>
</dbReference>
<feature type="region of interest" description="Disordered" evidence="10">
    <location>
        <begin position="628"/>
        <end position="654"/>
    </location>
</feature>
<dbReference type="SUPFAM" id="SSF56672">
    <property type="entry name" value="DNA/RNA polymerases"/>
    <property type="match status" value="1"/>
</dbReference>
<accession>A0AAN9TUA8</accession>
<evidence type="ECO:0000259" key="12">
    <source>
        <dbReference type="PROSITE" id="PS50878"/>
    </source>
</evidence>
<dbReference type="Gene3D" id="1.10.340.70">
    <property type="match status" value="1"/>
</dbReference>
<dbReference type="InterPro" id="IPR041373">
    <property type="entry name" value="RT_RNaseH"/>
</dbReference>
<feature type="repeat" description="RCC1" evidence="9">
    <location>
        <begin position="140"/>
        <end position="193"/>
    </location>
</feature>
<keyword evidence="4" id="KW-0540">Nuclease</keyword>
<dbReference type="InterPro" id="IPR012337">
    <property type="entry name" value="RNaseH-like_sf"/>
</dbReference>
<dbReference type="SMART" id="SM00225">
    <property type="entry name" value="BTB"/>
    <property type="match status" value="1"/>
</dbReference>
<dbReference type="PROSITE" id="PS50097">
    <property type="entry name" value="BTB"/>
    <property type="match status" value="1"/>
</dbReference>
<keyword evidence="2" id="KW-0808">Transferase</keyword>
<feature type="compositionally biased region" description="Basic and acidic residues" evidence="10">
    <location>
        <begin position="878"/>
        <end position="889"/>
    </location>
</feature>
<organism evidence="13 14">
    <name type="scientific">Parthenolecanium corni</name>
    <dbReference type="NCBI Taxonomy" id="536013"/>
    <lineage>
        <taxon>Eukaryota</taxon>
        <taxon>Metazoa</taxon>
        <taxon>Ecdysozoa</taxon>
        <taxon>Arthropoda</taxon>
        <taxon>Hexapoda</taxon>
        <taxon>Insecta</taxon>
        <taxon>Pterygota</taxon>
        <taxon>Neoptera</taxon>
        <taxon>Paraneoptera</taxon>
        <taxon>Hemiptera</taxon>
        <taxon>Sternorrhyncha</taxon>
        <taxon>Coccoidea</taxon>
        <taxon>Coccidae</taxon>
        <taxon>Parthenolecanium</taxon>
    </lineage>
</organism>
<dbReference type="EC" id="2.7.7.49" evidence="1"/>
<dbReference type="PROSITE" id="PS50012">
    <property type="entry name" value="RCC1_3"/>
    <property type="match status" value="6"/>
</dbReference>
<dbReference type="InterPro" id="IPR050951">
    <property type="entry name" value="Retrovirus_Pol_polyprotein"/>
</dbReference>
<dbReference type="PANTHER" id="PTHR37984">
    <property type="entry name" value="PROTEIN CBG26694"/>
    <property type="match status" value="1"/>
</dbReference>
<dbReference type="GO" id="GO:0042575">
    <property type="term" value="C:DNA polymerase complex"/>
    <property type="evidence" value="ECO:0007669"/>
    <property type="project" value="UniProtKB-ARBA"/>
</dbReference>
<dbReference type="Gene3D" id="3.30.710.10">
    <property type="entry name" value="Potassium Channel Kv1.1, Chain A"/>
    <property type="match status" value="1"/>
</dbReference>
<dbReference type="Pfam" id="PF25390">
    <property type="entry name" value="WD40_RLD"/>
    <property type="match status" value="2"/>
</dbReference>
<dbReference type="Gene3D" id="3.30.70.270">
    <property type="match status" value="2"/>
</dbReference>
<feature type="compositionally biased region" description="Polar residues" evidence="10">
    <location>
        <begin position="781"/>
        <end position="791"/>
    </location>
</feature>
<dbReference type="InterPro" id="IPR000477">
    <property type="entry name" value="RT_dom"/>
</dbReference>
<keyword evidence="5" id="KW-0677">Repeat</keyword>
<dbReference type="Gene3D" id="2.130.10.30">
    <property type="entry name" value="Regulator of chromosome condensation 1/beta-lactamase-inhibitor protein II"/>
    <property type="match status" value="2"/>
</dbReference>
<dbReference type="InterPro" id="IPR036397">
    <property type="entry name" value="RNaseH_sf"/>
</dbReference>
<feature type="repeat" description="RCC1" evidence="9">
    <location>
        <begin position="93"/>
        <end position="139"/>
    </location>
</feature>
<feature type="region of interest" description="Disordered" evidence="10">
    <location>
        <begin position="766"/>
        <end position="791"/>
    </location>
</feature>
<dbReference type="InterPro" id="IPR009091">
    <property type="entry name" value="RCC1/BLIP-II"/>
</dbReference>
<dbReference type="GO" id="GO:0003676">
    <property type="term" value="F:nucleic acid binding"/>
    <property type="evidence" value="ECO:0007669"/>
    <property type="project" value="InterPro"/>
</dbReference>
<dbReference type="InterPro" id="IPR058923">
    <property type="entry name" value="RCC1-like_dom"/>
</dbReference>
<feature type="compositionally biased region" description="Low complexity" evidence="10">
    <location>
        <begin position="1127"/>
        <end position="1142"/>
    </location>
</feature>
<evidence type="ECO:0000256" key="6">
    <source>
        <dbReference type="ARBA" id="ARBA00022759"/>
    </source>
</evidence>
<name>A0AAN9TUA8_9HEMI</name>
<dbReference type="InterPro" id="IPR000408">
    <property type="entry name" value="Reg_chr_condens"/>
</dbReference>
<evidence type="ECO:0000256" key="2">
    <source>
        <dbReference type="ARBA" id="ARBA00022679"/>
    </source>
</evidence>
<feature type="repeat" description="RCC1" evidence="9">
    <location>
        <begin position="194"/>
        <end position="246"/>
    </location>
</feature>
<dbReference type="InterPro" id="IPR043128">
    <property type="entry name" value="Rev_trsase/Diguanyl_cyclase"/>
</dbReference>